<dbReference type="OrthoDB" id="2019572at2759"/>
<name>A0A8E0S2I4_9TREM</name>
<keyword evidence="8" id="KW-0472">Membrane</keyword>
<evidence type="ECO:0000256" key="5">
    <source>
        <dbReference type="ARBA" id="ARBA00022692"/>
    </source>
</evidence>
<keyword evidence="5" id="KW-0812">Transmembrane</keyword>
<sequence>MLRNTLFLKVVISCLLGFCLLVIRISRSSVQLQQDPVEFQKTDIYNKLSQLRNKYVVQEEERNFPIAFSLVIYRDIDRAIRLLRAIYRPHNYYCIHVDKKANPAYFEAIQKAIRRIGSNVFLIPDSERISIVWGYLSTLDADLACAKRLLEFSSTWRYWINLTGHEFPLRTNWELVRALKAVRGANLVAGFRDVRDFGRLPPPSITPEGVRWYKGAVHVAVRREFIEYIFREPTAHRLLKSLRLWEVYRRFHVVADEQYFATLNNNPKVFKIPGAYTGKRSKPGELEFDVDLNNMSIMRHKVWNVNLTACGSNYWVRSICMLGVRDFETLKTSSRLFANKFIPTVEPEGYDRLEEWIAHKVEYERIHSMLHPSFNVTVYETLDQTKNHM</sequence>
<dbReference type="PANTHER" id="PTHR19297:SF185">
    <property type="entry name" value="BETA-1,3-GALACTOSYL-O-GLYCOSYL-GLYCOPROTEIN BETA-1,6-N-ACETYLGLUCOSAMINYLTRANSFERASE 3"/>
    <property type="match status" value="1"/>
</dbReference>
<keyword evidence="9" id="KW-0325">Glycoprotein</keyword>
<reference evidence="11" key="1">
    <citation type="submission" date="2019-05" db="EMBL/GenBank/DDBJ databases">
        <title>Annotation for the trematode Fasciolopsis buski.</title>
        <authorList>
            <person name="Choi Y.-J."/>
        </authorList>
    </citation>
    <scope>NUCLEOTIDE SEQUENCE</scope>
    <source>
        <strain evidence="11">HT</strain>
        <tissue evidence="11">Whole worm</tissue>
    </source>
</reference>
<accession>A0A8E0S2I4</accession>
<comment type="pathway">
    <text evidence="2">Protein modification; protein glycosylation.</text>
</comment>
<dbReference type="GO" id="GO:0008375">
    <property type="term" value="F:acetylglucosaminyltransferase activity"/>
    <property type="evidence" value="ECO:0007669"/>
    <property type="project" value="TreeGrafter"/>
</dbReference>
<keyword evidence="4" id="KW-0808">Transferase</keyword>
<proteinExistence type="inferred from homology"/>
<organism evidence="11 12">
    <name type="scientific">Fasciolopsis buskii</name>
    <dbReference type="NCBI Taxonomy" id="27845"/>
    <lineage>
        <taxon>Eukaryota</taxon>
        <taxon>Metazoa</taxon>
        <taxon>Spiralia</taxon>
        <taxon>Lophotrochozoa</taxon>
        <taxon>Platyhelminthes</taxon>
        <taxon>Trematoda</taxon>
        <taxon>Digenea</taxon>
        <taxon>Plagiorchiida</taxon>
        <taxon>Echinostomata</taxon>
        <taxon>Echinostomatoidea</taxon>
        <taxon>Fasciolidae</taxon>
        <taxon>Fasciolopsis</taxon>
    </lineage>
</organism>
<keyword evidence="7" id="KW-1133">Transmembrane helix</keyword>
<dbReference type="Proteomes" id="UP000728185">
    <property type="component" value="Unassembled WGS sequence"/>
</dbReference>
<keyword evidence="3" id="KW-0328">Glycosyltransferase</keyword>
<comment type="similarity">
    <text evidence="10">Belongs to the glycosyltransferase 14 family.</text>
</comment>
<protein>
    <submittedName>
        <fullName evidence="11">Beta-1 3-galactosyl-O-glycosyl-glycoprotein beta-1 6-N-acetylglucosaminyltransferase</fullName>
    </submittedName>
</protein>
<dbReference type="GO" id="GO:0016020">
    <property type="term" value="C:membrane"/>
    <property type="evidence" value="ECO:0007669"/>
    <property type="project" value="UniProtKB-SubCell"/>
</dbReference>
<evidence type="ECO:0000256" key="8">
    <source>
        <dbReference type="ARBA" id="ARBA00023136"/>
    </source>
</evidence>
<evidence type="ECO:0000256" key="10">
    <source>
        <dbReference type="ARBA" id="ARBA00038150"/>
    </source>
</evidence>
<comment type="caution">
    <text evidence="11">The sequence shown here is derived from an EMBL/GenBank/DDBJ whole genome shotgun (WGS) entry which is preliminary data.</text>
</comment>
<evidence type="ECO:0000313" key="12">
    <source>
        <dbReference type="Proteomes" id="UP000728185"/>
    </source>
</evidence>
<evidence type="ECO:0000256" key="1">
    <source>
        <dbReference type="ARBA" id="ARBA00004606"/>
    </source>
</evidence>
<comment type="subcellular location">
    <subcellularLocation>
        <location evidence="1">Membrane</location>
        <topology evidence="1">Single-pass type II membrane protein</topology>
    </subcellularLocation>
</comment>
<dbReference type="InterPro" id="IPR003406">
    <property type="entry name" value="Glyco_trans_14"/>
</dbReference>
<dbReference type="PANTHER" id="PTHR19297">
    <property type="entry name" value="GLYCOSYLTRANSFERASE 14 FAMILY MEMBER"/>
    <property type="match status" value="1"/>
</dbReference>
<dbReference type="EMBL" id="LUCM01003921">
    <property type="protein sequence ID" value="KAA0195117.1"/>
    <property type="molecule type" value="Genomic_DNA"/>
</dbReference>
<evidence type="ECO:0000256" key="6">
    <source>
        <dbReference type="ARBA" id="ARBA00022968"/>
    </source>
</evidence>
<gene>
    <name evidence="11" type="ORF">FBUS_01614</name>
</gene>
<keyword evidence="12" id="KW-1185">Reference proteome</keyword>
<evidence type="ECO:0000256" key="2">
    <source>
        <dbReference type="ARBA" id="ARBA00004922"/>
    </source>
</evidence>
<evidence type="ECO:0000256" key="4">
    <source>
        <dbReference type="ARBA" id="ARBA00022679"/>
    </source>
</evidence>
<evidence type="ECO:0000256" key="3">
    <source>
        <dbReference type="ARBA" id="ARBA00022676"/>
    </source>
</evidence>
<evidence type="ECO:0000256" key="7">
    <source>
        <dbReference type="ARBA" id="ARBA00022989"/>
    </source>
</evidence>
<evidence type="ECO:0000313" key="11">
    <source>
        <dbReference type="EMBL" id="KAA0195117.1"/>
    </source>
</evidence>
<evidence type="ECO:0000256" key="9">
    <source>
        <dbReference type="ARBA" id="ARBA00023180"/>
    </source>
</evidence>
<dbReference type="Pfam" id="PF02485">
    <property type="entry name" value="Branch"/>
    <property type="match status" value="1"/>
</dbReference>
<keyword evidence="6" id="KW-0735">Signal-anchor</keyword>
<dbReference type="AlphaFoldDB" id="A0A8E0S2I4"/>